<dbReference type="Proteomes" id="UP001295740">
    <property type="component" value="Unassembled WGS sequence"/>
</dbReference>
<dbReference type="InterPro" id="IPR050282">
    <property type="entry name" value="Cycloisomerase_2"/>
</dbReference>
<keyword evidence="4" id="KW-1185">Reference proteome</keyword>
<feature type="signal peptide" evidence="2">
    <location>
        <begin position="1"/>
        <end position="19"/>
    </location>
</feature>
<protein>
    <submittedName>
        <fullName evidence="3">Uu.00g004720.m01.CDS01</fullName>
    </submittedName>
</protein>
<dbReference type="InterPro" id="IPR015943">
    <property type="entry name" value="WD40/YVTN_repeat-like_dom_sf"/>
</dbReference>
<dbReference type="GO" id="GO:0017057">
    <property type="term" value="F:6-phosphogluconolactonase activity"/>
    <property type="evidence" value="ECO:0007669"/>
    <property type="project" value="TreeGrafter"/>
</dbReference>
<feature type="chain" id="PRO_5042589409" evidence="2">
    <location>
        <begin position="20"/>
        <end position="412"/>
    </location>
</feature>
<dbReference type="EMBL" id="CAUWAG010000008">
    <property type="protein sequence ID" value="CAJ2506342.1"/>
    <property type="molecule type" value="Genomic_DNA"/>
</dbReference>
<evidence type="ECO:0000256" key="1">
    <source>
        <dbReference type="ARBA" id="ARBA00005564"/>
    </source>
</evidence>
<dbReference type="SUPFAM" id="SSF51004">
    <property type="entry name" value="C-terminal (heme d1) domain of cytochrome cd1-nitrite reductase"/>
    <property type="match status" value="1"/>
</dbReference>
<name>A0AAI8VKQ0_9PEZI</name>
<evidence type="ECO:0000313" key="4">
    <source>
        <dbReference type="Proteomes" id="UP001295740"/>
    </source>
</evidence>
<evidence type="ECO:0000313" key="3">
    <source>
        <dbReference type="EMBL" id="CAJ2506342.1"/>
    </source>
</evidence>
<dbReference type="Pfam" id="PF10282">
    <property type="entry name" value="Lactonase"/>
    <property type="match status" value="1"/>
</dbReference>
<dbReference type="Gene3D" id="2.130.10.10">
    <property type="entry name" value="YVTN repeat-like/Quinoprotein amine dehydrogenase"/>
    <property type="match status" value="1"/>
</dbReference>
<evidence type="ECO:0000256" key="2">
    <source>
        <dbReference type="SAM" id="SignalP"/>
    </source>
</evidence>
<dbReference type="InterPro" id="IPR011048">
    <property type="entry name" value="Haem_d1_sf"/>
</dbReference>
<sequence length="412" mass="43483">MKYALISMLALSGATQAAAKTIYAASYAGPIFELSLTRAANNNSFSLSEVSRTLDCGSNPSWLALEKATGTLFCANEAYTLPNTGSLSSFSTNKAEDSSSLNLLDNVTTDYGPVQAIFFAPNRLGLAHYAGGAVSVWDTTDPGRLVELQSFHYFMDAPGPNATLQDKPYPHGIVADPTGRFVVVLDRGADVLRTYAVGRDGRLLELGAHFTAPGNGPRHGVFAKGPSENSKTFFYVLGELTNSLFGFEVLYNVSDGDGESGSGMGGISFRQFYNDSTYQTGFGSGSGTTLPAEIAVAEGGRHLLLSTRADGRSAYLNNTSDTIVSYGVDLDTGTLSLIKLTASGGAWPRTFAVSGDGTMVAVADQYSVPGRLVVFKRDPETGVVDDGVALAVWTTDLALPDGQSISCVLWDE</sequence>
<comment type="similarity">
    <text evidence="1">Belongs to the cycloisomerase 2 family.</text>
</comment>
<comment type="caution">
    <text evidence="3">The sequence shown here is derived from an EMBL/GenBank/DDBJ whole genome shotgun (WGS) entry which is preliminary data.</text>
</comment>
<accession>A0AAI8VKQ0</accession>
<keyword evidence="2" id="KW-0732">Signal</keyword>
<dbReference type="InterPro" id="IPR019405">
    <property type="entry name" value="Lactonase_7-beta_prop"/>
</dbReference>
<dbReference type="AlphaFoldDB" id="A0AAI8VKQ0"/>
<proteinExistence type="inferred from homology"/>
<organism evidence="3 4">
    <name type="scientific">Anthostomella pinea</name>
    <dbReference type="NCBI Taxonomy" id="933095"/>
    <lineage>
        <taxon>Eukaryota</taxon>
        <taxon>Fungi</taxon>
        <taxon>Dikarya</taxon>
        <taxon>Ascomycota</taxon>
        <taxon>Pezizomycotina</taxon>
        <taxon>Sordariomycetes</taxon>
        <taxon>Xylariomycetidae</taxon>
        <taxon>Xylariales</taxon>
        <taxon>Xylariaceae</taxon>
        <taxon>Anthostomella</taxon>
    </lineage>
</organism>
<dbReference type="PANTHER" id="PTHR30344:SF1">
    <property type="entry name" value="6-PHOSPHOGLUCONOLACTONASE"/>
    <property type="match status" value="1"/>
</dbReference>
<reference evidence="3" key="1">
    <citation type="submission" date="2023-10" db="EMBL/GenBank/DDBJ databases">
        <authorList>
            <person name="Hackl T."/>
        </authorList>
    </citation>
    <scope>NUCLEOTIDE SEQUENCE</scope>
</reference>
<dbReference type="PANTHER" id="PTHR30344">
    <property type="entry name" value="6-PHOSPHOGLUCONOLACTONASE-RELATED"/>
    <property type="match status" value="1"/>
</dbReference>
<gene>
    <name evidence="3" type="ORF">KHLLAP_LOCUS6810</name>
</gene>